<keyword evidence="1" id="KW-0285">Flavoprotein</keyword>
<protein>
    <submittedName>
        <fullName evidence="4">Flavodoxin family protein</fullName>
    </submittedName>
</protein>
<proteinExistence type="predicted"/>
<reference evidence="4 5" key="1">
    <citation type="journal article" date="1994" name="Int. J. Syst. Bacteriol.">
        <title>Phylogenetic positions of novel aerobic, bacteriochlorophyll a-containing bacteria and description of Roseococcus thiosulfatophilus gen. nov., sp. nov., Erythromicrobium ramosum gen. nov., sp. nov., and Erythrobacter litoralis sp. nov.</title>
        <authorList>
            <person name="Yurkov V."/>
            <person name="Stackebrandt E."/>
            <person name="Holmes A."/>
            <person name="Fuerst J.A."/>
            <person name="Hugenholtz P."/>
            <person name="Golecki J."/>
            <person name="Gad'on N."/>
            <person name="Gorlenko V.M."/>
            <person name="Kompantseva E.I."/>
            <person name="Drews G."/>
        </authorList>
    </citation>
    <scope>NUCLEOTIDE SEQUENCE [LARGE SCALE GENOMIC DNA]</scope>
    <source>
        <strain evidence="4 5">KR-99</strain>
    </source>
</reference>
<dbReference type="InterPro" id="IPR005025">
    <property type="entry name" value="FMN_Rdtase-like_dom"/>
</dbReference>
<dbReference type="InterPro" id="IPR029039">
    <property type="entry name" value="Flavoprotein-like_sf"/>
</dbReference>
<accession>A0A7V8U8R2</accession>
<dbReference type="Proteomes" id="UP000589292">
    <property type="component" value="Unassembled WGS sequence"/>
</dbReference>
<evidence type="ECO:0000313" key="4">
    <source>
        <dbReference type="EMBL" id="MBA1374961.1"/>
    </source>
</evidence>
<name>A0A7V8U8R2_9SPHN</name>
<dbReference type="GO" id="GO:0010181">
    <property type="term" value="F:FMN binding"/>
    <property type="evidence" value="ECO:0007669"/>
    <property type="project" value="InterPro"/>
</dbReference>
<organism evidence="4 5">
    <name type="scientific">Sphingomonas ursincola</name>
    <dbReference type="NCBI Taxonomy" id="56361"/>
    <lineage>
        <taxon>Bacteria</taxon>
        <taxon>Pseudomonadati</taxon>
        <taxon>Pseudomonadota</taxon>
        <taxon>Alphaproteobacteria</taxon>
        <taxon>Sphingomonadales</taxon>
        <taxon>Sphingomonadaceae</taxon>
        <taxon>Sphingomonas</taxon>
    </lineage>
</organism>
<evidence type="ECO:0000256" key="2">
    <source>
        <dbReference type="ARBA" id="ARBA00022643"/>
    </source>
</evidence>
<dbReference type="AlphaFoldDB" id="A0A7V8U8R2"/>
<dbReference type="PROSITE" id="PS50902">
    <property type="entry name" value="FLAVODOXIN_LIKE"/>
    <property type="match status" value="1"/>
</dbReference>
<dbReference type="EMBL" id="VDES01000002">
    <property type="protein sequence ID" value="MBA1374961.1"/>
    <property type="molecule type" value="Genomic_DNA"/>
</dbReference>
<dbReference type="InterPro" id="IPR008254">
    <property type="entry name" value="Flavodoxin/NO_synth"/>
</dbReference>
<dbReference type="GO" id="GO:0016491">
    <property type="term" value="F:oxidoreductase activity"/>
    <property type="evidence" value="ECO:0007669"/>
    <property type="project" value="InterPro"/>
</dbReference>
<dbReference type="RefSeq" id="WP_066281094.1">
    <property type="nucleotide sequence ID" value="NZ_BAAAGB010000001.1"/>
</dbReference>
<evidence type="ECO:0000256" key="1">
    <source>
        <dbReference type="ARBA" id="ARBA00022630"/>
    </source>
</evidence>
<keyword evidence="2" id="KW-0288">FMN</keyword>
<dbReference type="Gene3D" id="3.40.50.360">
    <property type="match status" value="1"/>
</dbReference>
<evidence type="ECO:0000259" key="3">
    <source>
        <dbReference type="PROSITE" id="PS50902"/>
    </source>
</evidence>
<feature type="domain" description="Flavodoxin-like" evidence="3">
    <location>
        <begin position="7"/>
        <end position="164"/>
    </location>
</feature>
<dbReference type="Pfam" id="PF03358">
    <property type="entry name" value="FMN_red"/>
    <property type="match status" value="1"/>
</dbReference>
<comment type="caution">
    <text evidence="4">The sequence shown here is derived from an EMBL/GenBank/DDBJ whole genome shotgun (WGS) entry which is preliminary data.</text>
</comment>
<keyword evidence="5" id="KW-1185">Reference proteome</keyword>
<dbReference type="SUPFAM" id="SSF52218">
    <property type="entry name" value="Flavoproteins"/>
    <property type="match status" value="1"/>
</dbReference>
<evidence type="ECO:0000313" key="5">
    <source>
        <dbReference type="Proteomes" id="UP000589292"/>
    </source>
</evidence>
<gene>
    <name evidence="4" type="ORF">FG486_11485</name>
</gene>
<sequence>MTEQPILLIIWHSRTGASKVMAEAAAAAARNECTVQLVAAEEAEAADLIAASGYIFVCPENLASMTGAMKEFFDRCYYPLLGRIEGRPYAATVAAGSDGAGAVRQIERIATGWRLKRIAESLIVCTHAQTPEAIAAPKHPDAAALAPCSELGAMFGAGLAMGIF</sequence>